<proteinExistence type="predicted"/>
<evidence type="ECO:0000259" key="1">
    <source>
        <dbReference type="Pfam" id="PF15919"/>
    </source>
</evidence>
<evidence type="ECO:0000313" key="3">
    <source>
        <dbReference type="Proteomes" id="UP001595887"/>
    </source>
</evidence>
<sequence>MIVYQAIVHKDEDSAFGVHFPDLPGCFSAADNLDDLLANACEAVILYLEGEKMPVPSPLSEILKLAADDLAQGAFLLAVPYMITKGRPTRVNISLDRGMLDAIDNAAAIRKLTRSAFLTEAARNEIEGRH</sequence>
<dbReference type="Pfam" id="PF15919">
    <property type="entry name" value="HicB_lk_antitox"/>
    <property type="match status" value="1"/>
</dbReference>
<feature type="domain" description="HicB-like antitoxin of toxin-antitoxin system" evidence="1">
    <location>
        <begin position="4"/>
        <end position="122"/>
    </location>
</feature>
<dbReference type="SUPFAM" id="SSF143100">
    <property type="entry name" value="TTHA1013/TTHA0281-like"/>
    <property type="match status" value="1"/>
</dbReference>
<dbReference type="CDD" id="cd22231">
    <property type="entry name" value="RHH_NikR_HicB-like"/>
    <property type="match status" value="1"/>
</dbReference>
<dbReference type="RefSeq" id="WP_381424182.1">
    <property type="nucleotide sequence ID" value="NZ_JBHSDH010000013.1"/>
</dbReference>
<organism evidence="2 3">
    <name type="scientific">Sphingorhabdus arenilitoris</name>
    <dbReference type="NCBI Taxonomy" id="1490041"/>
    <lineage>
        <taxon>Bacteria</taxon>
        <taxon>Pseudomonadati</taxon>
        <taxon>Pseudomonadota</taxon>
        <taxon>Alphaproteobacteria</taxon>
        <taxon>Sphingomonadales</taxon>
        <taxon>Sphingomonadaceae</taxon>
        <taxon>Sphingorhabdus</taxon>
    </lineage>
</organism>
<dbReference type="InterPro" id="IPR031807">
    <property type="entry name" value="HicB-like"/>
</dbReference>
<comment type="caution">
    <text evidence="2">The sequence shown here is derived from an EMBL/GenBank/DDBJ whole genome shotgun (WGS) entry which is preliminary data.</text>
</comment>
<evidence type="ECO:0000313" key="2">
    <source>
        <dbReference type="EMBL" id="MFC4293016.1"/>
    </source>
</evidence>
<dbReference type="InterPro" id="IPR035069">
    <property type="entry name" value="TTHA1013/TTHA0281-like"/>
</dbReference>
<dbReference type="Proteomes" id="UP001595887">
    <property type="component" value="Unassembled WGS sequence"/>
</dbReference>
<dbReference type="Gene3D" id="3.30.160.250">
    <property type="match status" value="1"/>
</dbReference>
<keyword evidence="3" id="KW-1185">Reference proteome</keyword>
<accession>A0ABV8RI20</accession>
<name>A0ABV8RI20_9SPHN</name>
<reference evidence="3" key="1">
    <citation type="journal article" date="2019" name="Int. J. Syst. Evol. Microbiol.">
        <title>The Global Catalogue of Microorganisms (GCM) 10K type strain sequencing project: providing services to taxonomists for standard genome sequencing and annotation.</title>
        <authorList>
            <consortium name="The Broad Institute Genomics Platform"/>
            <consortium name="The Broad Institute Genome Sequencing Center for Infectious Disease"/>
            <person name="Wu L."/>
            <person name="Ma J."/>
        </authorList>
    </citation>
    <scope>NUCLEOTIDE SEQUENCE [LARGE SCALE GENOMIC DNA]</scope>
    <source>
        <strain evidence="3">CECT 8531</strain>
    </source>
</reference>
<gene>
    <name evidence="2" type="ORF">ACFOWX_11385</name>
</gene>
<protein>
    <submittedName>
        <fullName evidence="2">Type II toxin-antitoxin system HicB family antitoxin</fullName>
    </submittedName>
</protein>
<dbReference type="EMBL" id="JBHSDH010000013">
    <property type="protein sequence ID" value="MFC4293016.1"/>
    <property type="molecule type" value="Genomic_DNA"/>
</dbReference>